<comment type="caution">
    <text evidence="2">The sequence shown here is derived from an EMBL/GenBank/DDBJ whole genome shotgun (WGS) entry which is preliminary data.</text>
</comment>
<evidence type="ECO:0000313" key="2">
    <source>
        <dbReference type="EMBL" id="PZR11086.1"/>
    </source>
</evidence>
<name>A0A2W5TF53_9BACT</name>
<evidence type="ECO:0000313" key="3">
    <source>
        <dbReference type="Proteomes" id="UP000249061"/>
    </source>
</evidence>
<dbReference type="EMBL" id="QFQP01000015">
    <property type="protein sequence ID" value="PZR11086.1"/>
    <property type="molecule type" value="Genomic_DNA"/>
</dbReference>
<keyword evidence="1" id="KW-0732">Signal</keyword>
<accession>A0A2W5TF53</accession>
<dbReference type="SUPFAM" id="SSF89392">
    <property type="entry name" value="Prokaryotic lipoproteins and lipoprotein localization factors"/>
    <property type="match status" value="1"/>
</dbReference>
<gene>
    <name evidence="2" type="ORF">DI536_18275</name>
</gene>
<reference evidence="2 3" key="1">
    <citation type="submission" date="2017-08" db="EMBL/GenBank/DDBJ databases">
        <title>Infants hospitalized years apart are colonized by the same room-sourced microbial strains.</title>
        <authorList>
            <person name="Brooks B."/>
            <person name="Olm M.R."/>
            <person name="Firek B.A."/>
            <person name="Baker R."/>
            <person name="Thomas B.C."/>
            <person name="Morowitz M.J."/>
            <person name="Banfield J.F."/>
        </authorList>
    </citation>
    <scope>NUCLEOTIDE SEQUENCE [LARGE SCALE GENOMIC DNA]</scope>
    <source>
        <strain evidence="2">S2_003_000_R2_14</strain>
    </source>
</reference>
<dbReference type="InterPro" id="IPR029046">
    <property type="entry name" value="LolA/LolB/LppX"/>
</dbReference>
<proteinExistence type="predicted"/>
<protein>
    <recommendedName>
        <fullName evidence="4">Lipoprotein</fullName>
    </recommendedName>
</protein>
<evidence type="ECO:0008006" key="4">
    <source>
        <dbReference type="Google" id="ProtNLM"/>
    </source>
</evidence>
<sequence length="234" mass="25517">MKKFVVVLALAGCTRDPAPSPELSSARAALAAREQKLTSFRIDATSTEKNERARYTFSFAAPNLGRGRIEGPRDVEVAFDGKQLISIDHSAKTWTVEPPPPLLHAVFAPFAPEGFRPPLLPSRGVTAKKVRHARAQDAMELSVSPGDGITVTWTLRMPNGDFLEKQTVNGVHTDVLMVITETCNDQLCVPTRLVESFDGATIGETKVTLVELNPKLALDTFTPAPPEGFQRITR</sequence>
<evidence type="ECO:0000256" key="1">
    <source>
        <dbReference type="ARBA" id="ARBA00022729"/>
    </source>
</evidence>
<dbReference type="AlphaFoldDB" id="A0A2W5TF53"/>
<dbReference type="Gene3D" id="2.50.20.10">
    <property type="entry name" value="Lipoprotein localisation LolA/LolB/LppX"/>
    <property type="match status" value="1"/>
</dbReference>
<dbReference type="Proteomes" id="UP000249061">
    <property type="component" value="Unassembled WGS sequence"/>
</dbReference>
<organism evidence="2 3">
    <name type="scientific">Archangium gephyra</name>
    <dbReference type="NCBI Taxonomy" id="48"/>
    <lineage>
        <taxon>Bacteria</taxon>
        <taxon>Pseudomonadati</taxon>
        <taxon>Myxococcota</taxon>
        <taxon>Myxococcia</taxon>
        <taxon>Myxococcales</taxon>
        <taxon>Cystobacterineae</taxon>
        <taxon>Archangiaceae</taxon>
        <taxon>Archangium</taxon>
    </lineage>
</organism>